<proteinExistence type="predicted"/>
<accession>A0A835SZ87</accession>
<name>A0A835SZ87_CHLIN</name>
<evidence type="ECO:0000313" key="2">
    <source>
        <dbReference type="Proteomes" id="UP000650467"/>
    </source>
</evidence>
<dbReference type="AlphaFoldDB" id="A0A835SZ87"/>
<dbReference type="EMBL" id="JAEHOC010000014">
    <property type="protein sequence ID" value="KAG2435908.1"/>
    <property type="molecule type" value="Genomic_DNA"/>
</dbReference>
<comment type="caution">
    <text evidence="1">The sequence shown here is derived from an EMBL/GenBank/DDBJ whole genome shotgun (WGS) entry which is preliminary data.</text>
</comment>
<keyword evidence="2" id="KW-1185">Reference proteome</keyword>
<dbReference type="Proteomes" id="UP000650467">
    <property type="component" value="Unassembled WGS sequence"/>
</dbReference>
<evidence type="ECO:0000313" key="1">
    <source>
        <dbReference type="EMBL" id="KAG2435908.1"/>
    </source>
</evidence>
<protein>
    <submittedName>
        <fullName evidence="1">Uncharacterized protein</fullName>
    </submittedName>
</protein>
<reference evidence="1" key="1">
    <citation type="journal article" date="2020" name="bioRxiv">
        <title>Comparative genomics of Chlamydomonas.</title>
        <authorList>
            <person name="Craig R.J."/>
            <person name="Hasan A.R."/>
            <person name="Ness R.W."/>
            <person name="Keightley P.D."/>
        </authorList>
    </citation>
    <scope>NUCLEOTIDE SEQUENCE</scope>
    <source>
        <strain evidence="1">SAG 7.73</strain>
    </source>
</reference>
<sequence length="229" mass="24333">MLISPPARTEEAQALMQTLPGGGLSAVTHVVIPNLSPEHWFHAPEWAPFLAGGGRGATLWMPPGLLEGRATASLFNGRERVSAMRAAYGAVGVLPDTPGEGRPLPGLEGEVEAVAFNEGSGAFTEVTLRLVDYDATVFTDLAFAAIDHPPSPLYGRFGHQVTGMDGKLGCPIAFPMLLKDREAGAAWLRVLRGWSSSRLLCAHFDPLVRDGRTQLHNAFGFMMDGASGA</sequence>
<dbReference type="OrthoDB" id="421671at2759"/>
<organism evidence="1 2">
    <name type="scientific">Chlamydomonas incerta</name>
    <dbReference type="NCBI Taxonomy" id="51695"/>
    <lineage>
        <taxon>Eukaryota</taxon>
        <taxon>Viridiplantae</taxon>
        <taxon>Chlorophyta</taxon>
        <taxon>core chlorophytes</taxon>
        <taxon>Chlorophyceae</taxon>
        <taxon>CS clade</taxon>
        <taxon>Chlamydomonadales</taxon>
        <taxon>Chlamydomonadaceae</taxon>
        <taxon>Chlamydomonas</taxon>
    </lineage>
</organism>
<gene>
    <name evidence="1" type="ORF">HXX76_007103</name>
</gene>